<dbReference type="AlphaFoldDB" id="A0A6A6AJR7"/>
<name>A0A6A6AJR7_9PLEO</name>
<proteinExistence type="predicted"/>
<evidence type="ECO:0000313" key="2">
    <source>
        <dbReference type="Proteomes" id="UP000799771"/>
    </source>
</evidence>
<organism evidence="1 2">
    <name type="scientific">Dothidotthia symphoricarpi CBS 119687</name>
    <dbReference type="NCBI Taxonomy" id="1392245"/>
    <lineage>
        <taxon>Eukaryota</taxon>
        <taxon>Fungi</taxon>
        <taxon>Dikarya</taxon>
        <taxon>Ascomycota</taxon>
        <taxon>Pezizomycotina</taxon>
        <taxon>Dothideomycetes</taxon>
        <taxon>Pleosporomycetidae</taxon>
        <taxon>Pleosporales</taxon>
        <taxon>Dothidotthiaceae</taxon>
        <taxon>Dothidotthia</taxon>
    </lineage>
</organism>
<gene>
    <name evidence="1" type="ORF">P153DRAFT_364650</name>
</gene>
<keyword evidence="2" id="KW-1185">Reference proteome</keyword>
<dbReference type="Proteomes" id="UP000799771">
    <property type="component" value="Unassembled WGS sequence"/>
</dbReference>
<dbReference type="RefSeq" id="XP_033526609.1">
    <property type="nucleotide sequence ID" value="XM_033667646.1"/>
</dbReference>
<dbReference type="EMBL" id="ML977501">
    <property type="protein sequence ID" value="KAF2132222.1"/>
    <property type="molecule type" value="Genomic_DNA"/>
</dbReference>
<reference evidence="1" key="1">
    <citation type="journal article" date="2020" name="Stud. Mycol.">
        <title>101 Dothideomycetes genomes: a test case for predicting lifestyles and emergence of pathogens.</title>
        <authorList>
            <person name="Haridas S."/>
            <person name="Albert R."/>
            <person name="Binder M."/>
            <person name="Bloem J."/>
            <person name="Labutti K."/>
            <person name="Salamov A."/>
            <person name="Andreopoulos B."/>
            <person name="Baker S."/>
            <person name="Barry K."/>
            <person name="Bills G."/>
            <person name="Bluhm B."/>
            <person name="Cannon C."/>
            <person name="Castanera R."/>
            <person name="Culley D."/>
            <person name="Daum C."/>
            <person name="Ezra D."/>
            <person name="Gonzalez J."/>
            <person name="Henrissat B."/>
            <person name="Kuo A."/>
            <person name="Liang C."/>
            <person name="Lipzen A."/>
            <person name="Lutzoni F."/>
            <person name="Magnuson J."/>
            <person name="Mondo S."/>
            <person name="Nolan M."/>
            <person name="Ohm R."/>
            <person name="Pangilinan J."/>
            <person name="Park H.-J."/>
            <person name="Ramirez L."/>
            <person name="Alfaro M."/>
            <person name="Sun H."/>
            <person name="Tritt A."/>
            <person name="Yoshinaga Y."/>
            <person name="Zwiers L.-H."/>
            <person name="Turgeon B."/>
            <person name="Goodwin S."/>
            <person name="Spatafora J."/>
            <person name="Crous P."/>
            <person name="Grigoriev I."/>
        </authorList>
    </citation>
    <scope>NUCLEOTIDE SEQUENCE</scope>
    <source>
        <strain evidence="1">CBS 119687</strain>
    </source>
</reference>
<accession>A0A6A6AJR7</accession>
<protein>
    <submittedName>
        <fullName evidence="1">Uncharacterized protein</fullName>
    </submittedName>
</protein>
<dbReference type="OrthoDB" id="4764735at2759"/>
<dbReference type="GeneID" id="54408078"/>
<evidence type="ECO:0000313" key="1">
    <source>
        <dbReference type="EMBL" id="KAF2132222.1"/>
    </source>
</evidence>
<sequence length="335" mass="37713">MPEITFIFGPNKSFFFDCPKEWKFHAIPVTLRQLLSSSVGPTWRIMQPYCVALAPSSNSADPSWYIGGKTLSGEDKIFYDQNSFEKNYPDLCAWTKTIPNAPQSCFVTFGQKLSYFASAPGRGSIWAGIPSELEDKVRKAFDTPCCVSLGASKAWFVLWPDGYYSWKFYGSYGALNQILTEAEPRSVAYLAISPYNKEHYFVAFRDRSVRYNFTGAPPDWMKLMTEVFDGWVAERMQGQQQPYTQPYHPLYEQKPVLSSPTTPLSPASPLSPMTPNTPLPMYSSPVIPYATPSPMYEFRPPQLGAIEMPAESAGPALSVRSGSTDKKKKFFSRLF</sequence>